<evidence type="ECO:0000313" key="2">
    <source>
        <dbReference type="EMBL" id="CAJ2510326.1"/>
    </source>
</evidence>
<feature type="chain" id="PRO_5042484052" evidence="1">
    <location>
        <begin position="20"/>
        <end position="53"/>
    </location>
</feature>
<keyword evidence="3" id="KW-1185">Reference proteome</keyword>
<proteinExistence type="predicted"/>
<dbReference type="EMBL" id="CAUWAG010000014">
    <property type="protein sequence ID" value="CAJ2510326.1"/>
    <property type="molecule type" value="Genomic_DNA"/>
</dbReference>
<comment type="caution">
    <text evidence="2">The sequence shown here is derived from an EMBL/GenBank/DDBJ whole genome shotgun (WGS) entry which is preliminary data.</text>
</comment>
<accession>A0AAI8VSM7</accession>
<name>A0AAI8VSM7_9PEZI</name>
<organism evidence="2 3">
    <name type="scientific">Anthostomella pinea</name>
    <dbReference type="NCBI Taxonomy" id="933095"/>
    <lineage>
        <taxon>Eukaryota</taxon>
        <taxon>Fungi</taxon>
        <taxon>Dikarya</taxon>
        <taxon>Ascomycota</taxon>
        <taxon>Pezizomycotina</taxon>
        <taxon>Sordariomycetes</taxon>
        <taxon>Xylariomycetidae</taxon>
        <taxon>Xylariales</taxon>
        <taxon>Xylariaceae</taxon>
        <taxon>Anthostomella</taxon>
    </lineage>
</organism>
<gene>
    <name evidence="2" type="ORF">KHLLAP_LOCUS10794</name>
</gene>
<sequence>MAFKSATALALLGASSVDALIRKDCRGSTGLARMDPIMDAGTVSSHVYTMHIN</sequence>
<dbReference type="Proteomes" id="UP001295740">
    <property type="component" value="Unassembled WGS sequence"/>
</dbReference>
<evidence type="ECO:0000313" key="3">
    <source>
        <dbReference type="Proteomes" id="UP001295740"/>
    </source>
</evidence>
<reference evidence="2" key="1">
    <citation type="submission" date="2023-10" db="EMBL/GenBank/DDBJ databases">
        <authorList>
            <person name="Hackl T."/>
        </authorList>
    </citation>
    <scope>NUCLEOTIDE SEQUENCE</scope>
</reference>
<keyword evidence="1" id="KW-0732">Signal</keyword>
<feature type="signal peptide" evidence="1">
    <location>
        <begin position="1"/>
        <end position="19"/>
    </location>
</feature>
<dbReference type="AlphaFoldDB" id="A0AAI8VSM7"/>
<protein>
    <submittedName>
        <fullName evidence="2">Uu.00g050290.m01.CDS01</fullName>
    </submittedName>
</protein>
<evidence type="ECO:0000256" key="1">
    <source>
        <dbReference type="SAM" id="SignalP"/>
    </source>
</evidence>